<accession>A0ABP8RWF6</accession>
<protein>
    <submittedName>
        <fullName evidence="1">Uncharacterized protein</fullName>
    </submittedName>
</protein>
<reference evidence="2" key="1">
    <citation type="journal article" date="2019" name="Int. J. Syst. Evol. Microbiol.">
        <title>The Global Catalogue of Microorganisms (GCM) 10K type strain sequencing project: providing services to taxonomists for standard genome sequencing and annotation.</title>
        <authorList>
            <consortium name="The Broad Institute Genomics Platform"/>
            <consortium name="The Broad Institute Genome Sequencing Center for Infectious Disease"/>
            <person name="Wu L."/>
            <person name="Ma J."/>
        </authorList>
    </citation>
    <scope>NUCLEOTIDE SEQUENCE [LARGE SCALE GENOMIC DNA]</scope>
    <source>
        <strain evidence="2">JCM 17906</strain>
    </source>
</reference>
<sequence length="59" mass="5856">MSIRVLPASSAVGRWGKDDTGTDITTISPAAAASSLVVADACGPGRAIVSGPRELLSTT</sequence>
<keyword evidence="2" id="KW-1185">Reference proteome</keyword>
<evidence type="ECO:0000313" key="1">
    <source>
        <dbReference type="EMBL" id="GAA4550532.1"/>
    </source>
</evidence>
<organism evidence="1 2">
    <name type="scientific">Pseudonocardia xishanensis</name>
    <dbReference type="NCBI Taxonomy" id="630995"/>
    <lineage>
        <taxon>Bacteria</taxon>
        <taxon>Bacillati</taxon>
        <taxon>Actinomycetota</taxon>
        <taxon>Actinomycetes</taxon>
        <taxon>Pseudonocardiales</taxon>
        <taxon>Pseudonocardiaceae</taxon>
        <taxon>Pseudonocardia</taxon>
    </lineage>
</organism>
<dbReference type="EMBL" id="BAABGT010000057">
    <property type="protein sequence ID" value="GAA4550532.1"/>
    <property type="molecule type" value="Genomic_DNA"/>
</dbReference>
<dbReference type="Proteomes" id="UP001501598">
    <property type="component" value="Unassembled WGS sequence"/>
</dbReference>
<comment type="caution">
    <text evidence="1">The sequence shown here is derived from an EMBL/GenBank/DDBJ whole genome shotgun (WGS) entry which is preliminary data.</text>
</comment>
<evidence type="ECO:0000313" key="2">
    <source>
        <dbReference type="Proteomes" id="UP001501598"/>
    </source>
</evidence>
<gene>
    <name evidence="1" type="ORF">GCM10023175_40840</name>
</gene>
<name>A0ABP8RWF6_9PSEU</name>
<proteinExistence type="predicted"/>